<dbReference type="SMART" id="SM00028">
    <property type="entry name" value="TPR"/>
    <property type="match status" value="6"/>
</dbReference>
<dbReference type="InterPro" id="IPR036388">
    <property type="entry name" value="WH-like_DNA-bd_sf"/>
</dbReference>
<evidence type="ECO:0000259" key="6">
    <source>
        <dbReference type="PROSITE" id="PS51755"/>
    </source>
</evidence>
<feature type="domain" description="OmpR/PhoB-type" evidence="6">
    <location>
        <begin position="1"/>
        <end position="91"/>
    </location>
</feature>
<evidence type="ECO:0000313" key="8">
    <source>
        <dbReference type="Proteomes" id="UP001589810"/>
    </source>
</evidence>
<dbReference type="InterPro" id="IPR005158">
    <property type="entry name" value="BTAD"/>
</dbReference>
<dbReference type="InterPro" id="IPR027417">
    <property type="entry name" value="P-loop_NTPase"/>
</dbReference>
<proteinExistence type="inferred from homology"/>
<gene>
    <name evidence="7" type="ORF">ACFFH7_31000</name>
</gene>
<dbReference type="SMART" id="SM01043">
    <property type="entry name" value="BTAD"/>
    <property type="match status" value="1"/>
</dbReference>
<dbReference type="Proteomes" id="UP001589810">
    <property type="component" value="Unassembled WGS sequence"/>
</dbReference>
<keyword evidence="8" id="KW-1185">Reference proteome</keyword>
<dbReference type="PRINTS" id="PR00364">
    <property type="entry name" value="DISEASERSIST"/>
</dbReference>
<dbReference type="Pfam" id="PF13424">
    <property type="entry name" value="TPR_12"/>
    <property type="match status" value="1"/>
</dbReference>
<keyword evidence="4" id="KW-0804">Transcription</keyword>
<dbReference type="InterPro" id="IPR051677">
    <property type="entry name" value="AfsR-DnrI-RedD_regulator"/>
</dbReference>
<dbReference type="EMBL" id="JBHLUD010000011">
    <property type="protein sequence ID" value="MFC0545980.1"/>
    <property type="molecule type" value="Genomic_DNA"/>
</dbReference>
<dbReference type="InterPro" id="IPR016032">
    <property type="entry name" value="Sig_transdc_resp-reg_C-effctor"/>
</dbReference>
<accession>A0ABV6N095</accession>
<dbReference type="InterPro" id="IPR019734">
    <property type="entry name" value="TPR_rpt"/>
</dbReference>
<dbReference type="Gene3D" id="1.10.10.10">
    <property type="entry name" value="Winged helix-like DNA-binding domain superfamily/Winged helix DNA-binding domain"/>
    <property type="match status" value="2"/>
</dbReference>
<reference evidence="7 8" key="1">
    <citation type="submission" date="2024-09" db="EMBL/GenBank/DDBJ databases">
        <authorList>
            <person name="Sun Q."/>
            <person name="Mori K."/>
        </authorList>
    </citation>
    <scope>NUCLEOTIDE SEQUENCE [LARGE SCALE GENOMIC DNA]</scope>
    <source>
        <strain evidence="7 8">TBRC 1432</strain>
    </source>
</reference>
<comment type="caution">
    <text evidence="7">The sequence shown here is derived from an EMBL/GenBank/DDBJ whole genome shotgun (WGS) entry which is preliminary data.</text>
</comment>
<evidence type="ECO:0000256" key="5">
    <source>
        <dbReference type="PROSITE-ProRule" id="PRU01091"/>
    </source>
</evidence>
<dbReference type="Gene3D" id="1.25.40.10">
    <property type="entry name" value="Tetratricopeptide repeat domain"/>
    <property type="match status" value="3"/>
</dbReference>
<comment type="similarity">
    <text evidence="1">Belongs to the AfsR/DnrI/RedD regulatory family.</text>
</comment>
<organism evidence="7 8">
    <name type="scientific">Kutzneria chonburiensis</name>
    <dbReference type="NCBI Taxonomy" id="1483604"/>
    <lineage>
        <taxon>Bacteria</taxon>
        <taxon>Bacillati</taxon>
        <taxon>Actinomycetota</taxon>
        <taxon>Actinomycetes</taxon>
        <taxon>Pseudonocardiales</taxon>
        <taxon>Pseudonocardiaceae</taxon>
        <taxon>Kutzneria</taxon>
    </lineage>
</organism>
<protein>
    <submittedName>
        <fullName evidence="7">BTAD domain-containing putative transcriptional regulator</fullName>
    </submittedName>
</protein>
<evidence type="ECO:0000256" key="3">
    <source>
        <dbReference type="ARBA" id="ARBA00023125"/>
    </source>
</evidence>
<dbReference type="SUPFAM" id="SSF48452">
    <property type="entry name" value="TPR-like"/>
    <property type="match status" value="3"/>
</dbReference>
<feature type="DNA-binding region" description="OmpR/PhoB-type" evidence="5">
    <location>
        <begin position="1"/>
        <end position="91"/>
    </location>
</feature>
<dbReference type="PANTHER" id="PTHR35807:SF1">
    <property type="entry name" value="TRANSCRIPTIONAL REGULATOR REDD"/>
    <property type="match status" value="1"/>
</dbReference>
<dbReference type="PROSITE" id="PS51755">
    <property type="entry name" value="OMPR_PHOB"/>
    <property type="match status" value="1"/>
</dbReference>
<dbReference type="SUPFAM" id="SSF46894">
    <property type="entry name" value="C-terminal effector domain of the bipartite response regulators"/>
    <property type="match status" value="1"/>
</dbReference>
<name>A0ABV6N095_9PSEU</name>
<evidence type="ECO:0000313" key="7">
    <source>
        <dbReference type="EMBL" id="MFC0545980.1"/>
    </source>
</evidence>
<keyword evidence="2" id="KW-0805">Transcription regulation</keyword>
<sequence length="972" mass="105060">MQIALLGEVRVTVGGRDVPLGPRQRRLMFAVLAWQVNQVVPLARIEELVWPDSPPRRAAHAIQVGVSDLRTRLAGLGVELETHGAGYLLRADPLLVDVHRFTALVAKAGLADDEERVGLLGEALRLWRGPALADTAEDATRQRLCAGAEETRLVAIEDRAAALLRLGRHEDVIDELTELAAEHPARERLVGCLARALADGGQAGEAQEVLRRTRNWLADELGMDPGTEFRQLEAELRLPSMLPPVTGFSGRDKDIAKLDAATGGDGLAVRIGAIVGTAGVGKTALASHWAHLRRDRFPDGQLYLDMRGYSSDPPLSAEQALLRFLRVLGVPPTELPTDLTDATGMFRTRLTGKRILVVLDNVAGVDQVRPLIPNDPGCVVVVTSRERLDGLVARDGAIRVPLDVLTADESDALLRKALGNRADPALALACAHLPLALRMAAAHLVYNPQKTVDAYIAELRSADGIEGAVRTAFDLSYGALKPQYQRLFRLLGLLPGPDVTAEAAAVLADCDAPEAARLLDQLAAAHLLTQHVQGRRYFLHDLLSRYARERSVAEESPDERAAAVDRLTRFYLQTVSDAVELLYPYMLRLPRDSQQPSRFTEWAKAQAWLNAERANLVAAAVHGPRPTSWLLADALRGYFYQTREFTDWFSVAGAGLVASTEDGDLRGQAAMNFSLALANQARNDYQPATEHYLSSLRLSEAAGWGAGEASAFINLGLIDEVRGDLRQAAERYTQGRERSSRAGARQLEAATLVNLGAVHAQLGRLIDAERSLFAALEINRELGSRQGEADARYYLGAVAGLRGRFDDAEAQVTAVLAYYREIGRIQDEAESLALLARIRCEAGRHAEAAADARGAIELARRTGDQHTECGGHVALANALRGAGAVEEAAAEFDRALVMADVVDAAYLTCTALIGSAETRHDLGEHDRAVAEAVQARDMARAAGYRLLEGMALAAARDDAAAAVFAETGYLRG</sequence>
<dbReference type="PANTHER" id="PTHR35807">
    <property type="entry name" value="TRANSCRIPTIONAL REGULATOR REDD-RELATED"/>
    <property type="match status" value="1"/>
</dbReference>
<dbReference type="InterPro" id="IPR011990">
    <property type="entry name" value="TPR-like_helical_dom_sf"/>
</dbReference>
<dbReference type="RefSeq" id="WP_273943483.1">
    <property type="nucleotide sequence ID" value="NZ_CP097263.1"/>
</dbReference>
<dbReference type="Pfam" id="PF03704">
    <property type="entry name" value="BTAD"/>
    <property type="match status" value="1"/>
</dbReference>
<dbReference type="InterPro" id="IPR001867">
    <property type="entry name" value="OmpR/PhoB-type_DNA-bd"/>
</dbReference>
<evidence type="ECO:0000256" key="4">
    <source>
        <dbReference type="ARBA" id="ARBA00023163"/>
    </source>
</evidence>
<evidence type="ECO:0000256" key="1">
    <source>
        <dbReference type="ARBA" id="ARBA00005820"/>
    </source>
</evidence>
<dbReference type="SMART" id="SM00862">
    <property type="entry name" value="Trans_reg_C"/>
    <property type="match status" value="1"/>
</dbReference>
<evidence type="ECO:0000256" key="2">
    <source>
        <dbReference type="ARBA" id="ARBA00023015"/>
    </source>
</evidence>
<dbReference type="SUPFAM" id="SSF52540">
    <property type="entry name" value="P-loop containing nucleoside triphosphate hydrolases"/>
    <property type="match status" value="1"/>
</dbReference>
<keyword evidence="3 5" id="KW-0238">DNA-binding</keyword>
<dbReference type="CDD" id="cd15831">
    <property type="entry name" value="BTAD"/>
    <property type="match status" value="1"/>
</dbReference>